<dbReference type="InterPro" id="IPR011037">
    <property type="entry name" value="Pyrv_Knase-like_insert_dom_sf"/>
</dbReference>
<protein>
    <submittedName>
        <fullName evidence="2">MOSC domain-containing protein</fullName>
    </submittedName>
</protein>
<dbReference type="Gene3D" id="2.40.33.20">
    <property type="entry name" value="PK beta-barrel domain-like"/>
    <property type="match status" value="1"/>
</dbReference>
<keyword evidence="3" id="KW-1185">Reference proteome</keyword>
<accession>A0ABT0Y7V6</accession>
<organism evidence="2 3">
    <name type="scientific">Paractinoplanes hotanensis</name>
    <dbReference type="NCBI Taxonomy" id="2906497"/>
    <lineage>
        <taxon>Bacteria</taxon>
        <taxon>Bacillati</taxon>
        <taxon>Actinomycetota</taxon>
        <taxon>Actinomycetes</taxon>
        <taxon>Micromonosporales</taxon>
        <taxon>Micromonosporaceae</taxon>
        <taxon>Paractinoplanes</taxon>
    </lineage>
</organism>
<evidence type="ECO:0000313" key="3">
    <source>
        <dbReference type="Proteomes" id="UP001523216"/>
    </source>
</evidence>
<dbReference type="Proteomes" id="UP001523216">
    <property type="component" value="Unassembled WGS sequence"/>
</dbReference>
<proteinExistence type="predicted"/>
<dbReference type="InterPro" id="IPR005302">
    <property type="entry name" value="MoCF_Sase_C"/>
</dbReference>
<evidence type="ECO:0000313" key="2">
    <source>
        <dbReference type="EMBL" id="MCM4081915.1"/>
    </source>
</evidence>
<dbReference type="EMBL" id="JAMQOL010000044">
    <property type="protein sequence ID" value="MCM4081915.1"/>
    <property type="molecule type" value="Genomic_DNA"/>
</dbReference>
<gene>
    <name evidence="2" type="ORF">LXN57_30545</name>
</gene>
<name>A0ABT0Y7V6_9ACTN</name>
<reference evidence="2 3" key="1">
    <citation type="submission" date="2022-06" db="EMBL/GenBank/DDBJ databases">
        <title>Actinoplanes abujensis sp. nov., isolated from Nigerian arid soil.</title>
        <authorList>
            <person name="Ding P."/>
        </authorList>
    </citation>
    <scope>NUCLEOTIDE SEQUENCE [LARGE SCALE GENOMIC DNA]</scope>
    <source>
        <strain evidence="3">TRM88002</strain>
    </source>
</reference>
<dbReference type="Pfam" id="PF03473">
    <property type="entry name" value="MOSC"/>
    <property type="match status" value="1"/>
</dbReference>
<dbReference type="PANTHER" id="PTHR30212:SF2">
    <property type="entry name" value="PROTEIN YIIM"/>
    <property type="match status" value="1"/>
</dbReference>
<feature type="domain" description="MOSC" evidence="1">
    <location>
        <begin position="39"/>
        <end position="175"/>
    </location>
</feature>
<dbReference type="PROSITE" id="PS51340">
    <property type="entry name" value="MOSC"/>
    <property type="match status" value="1"/>
</dbReference>
<dbReference type="PANTHER" id="PTHR30212">
    <property type="entry name" value="PROTEIN YIIM"/>
    <property type="match status" value="1"/>
</dbReference>
<sequence>MTDGKVLSVNVGVARPNPAKRFGGNTGIDKLPVEHAVDVRAPGPKTTGLHSGVVGDPIGDVKHHGGDDQAVYAYSREDYDWWEAVLGRPLANGWFGENLTTEGLDLNATRIGEIWRIGDTLELQPTFGRVPCMTFQAKMGEKKWLKRFAEAARTGAYLRVLTPGPLQVGDPIEVVHRPARSIGVSEAFDIYMHRSEDLARILEAEALPTGLREELEHRLSRR</sequence>
<dbReference type="InterPro" id="IPR052353">
    <property type="entry name" value="Benzoxazolinone_Detox_Enz"/>
</dbReference>
<dbReference type="SUPFAM" id="SSF50800">
    <property type="entry name" value="PK beta-barrel domain-like"/>
    <property type="match status" value="1"/>
</dbReference>
<evidence type="ECO:0000259" key="1">
    <source>
        <dbReference type="PROSITE" id="PS51340"/>
    </source>
</evidence>
<comment type="caution">
    <text evidence="2">The sequence shown here is derived from an EMBL/GenBank/DDBJ whole genome shotgun (WGS) entry which is preliminary data.</text>
</comment>
<dbReference type="RefSeq" id="WP_251801638.1">
    <property type="nucleotide sequence ID" value="NZ_JAMQOL010000044.1"/>
</dbReference>